<evidence type="ECO:0000313" key="1">
    <source>
        <dbReference type="EMBL" id="SHF88675.1"/>
    </source>
</evidence>
<evidence type="ECO:0000313" key="2">
    <source>
        <dbReference type="Proteomes" id="UP000184159"/>
    </source>
</evidence>
<dbReference type="Proteomes" id="UP000184159">
    <property type="component" value="Unassembled WGS sequence"/>
</dbReference>
<reference evidence="2" key="1">
    <citation type="submission" date="2016-11" db="EMBL/GenBank/DDBJ databases">
        <authorList>
            <person name="Varghese N."/>
            <person name="Submissions S."/>
        </authorList>
    </citation>
    <scope>NUCLEOTIDE SEQUENCE [LARGE SCALE GENOMIC DNA]</scope>
    <source>
        <strain evidence="2">DSM 21264</strain>
    </source>
</reference>
<organism evidence="1 2">
    <name type="scientific">Vibrio gazogenes DSM 21264 = NBRC 103151</name>
    <dbReference type="NCBI Taxonomy" id="1123492"/>
    <lineage>
        <taxon>Bacteria</taxon>
        <taxon>Pseudomonadati</taxon>
        <taxon>Pseudomonadota</taxon>
        <taxon>Gammaproteobacteria</taxon>
        <taxon>Vibrionales</taxon>
        <taxon>Vibrionaceae</taxon>
        <taxon>Vibrio</taxon>
    </lineage>
</organism>
<sequence length="182" mass="19733">MHPLNNGSQVENPPALKPRVGSPGYFSEFNNSGSPSYPGQDWFNAVIREFQTALSDNGITFDPNKYDHLSKMTIKSGVSIQTVPALIANAGNVTFIKRGFVVTAYLFTNTVQTQTNGTPLCTIPSGFIPSPKYQSGLGVFEFAVPSSASSASRCQLQSSQILVFDWAETAIYRGSCSYITEE</sequence>
<gene>
    <name evidence="1" type="ORF">SAMN02745781_03422</name>
</gene>
<name>A0A1M5FAU5_VIBGA</name>
<proteinExistence type="predicted"/>
<dbReference type="EMBL" id="FQUH01000019">
    <property type="protein sequence ID" value="SHF88675.1"/>
    <property type="molecule type" value="Genomic_DNA"/>
</dbReference>
<dbReference type="AlphaFoldDB" id="A0A1M5FAU5"/>
<accession>A0A1M5FAU5</accession>
<keyword evidence="2" id="KW-1185">Reference proteome</keyword>
<dbReference type="RefSeq" id="WP_072962018.1">
    <property type="nucleotide sequence ID" value="NZ_FQUH01000019.1"/>
</dbReference>
<protein>
    <submittedName>
        <fullName evidence="1">Uncharacterized protein</fullName>
    </submittedName>
</protein>